<organism evidence="5 6">
    <name type="scientific">Phytophthora cactorum</name>
    <dbReference type="NCBI Taxonomy" id="29920"/>
    <lineage>
        <taxon>Eukaryota</taxon>
        <taxon>Sar</taxon>
        <taxon>Stramenopiles</taxon>
        <taxon>Oomycota</taxon>
        <taxon>Peronosporomycetes</taxon>
        <taxon>Peronosporales</taxon>
        <taxon>Peronosporaceae</taxon>
        <taxon>Phytophthora</taxon>
    </lineage>
</organism>
<dbReference type="Proteomes" id="UP000774804">
    <property type="component" value="Unassembled WGS sequence"/>
</dbReference>
<keyword evidence="6" id="KW-1185">Reference proteome</keyword>
<reference evidence="4" key="2">
    <citation type="submission" date="2018-05" db="EMBL/GenBank/DDBJ databases">
        <title>Effector identification in a new, highly contiguous assembly of the strawberry crown rot pathogen Phytophthora cactorum.</title>
        <authorList>
            <person name="Armitage A.D."/>
            <person name="Nellist C.F."/>
            <person name="Bates H."/>
            <person name="Vickerstaff R.J."/>
            <person name="Harrison R.J."/>
        </authorList>
    </citation>
    <scope>NUCLEOTIDE SEQUENCE</scope>
    <source>
        <strain evidence="1">15-7</strain>
        <strain evidence="2">4032</strain>
        <strain evidence="3">4040</strain>
        <strain evidence="4">P421</strain>
    </source>
</reference>
<dbReference type="EMBL" id="MJFZ01000039">
    <property type="protein sequence ID" value="RAW40921.1"/>
    <property type="molecule type" value="Genomic_DNA"/>
</dbReference>
<dbReference type="EMBL" id="RCMG01000034">
    <property type="protein sequence ID" value="KAG2866806.1"/>
    <property type="molecule type" value="Genomic_DNA"/>
</dbReference>
<proteinExistence type="predicted"/>
<evidence type="ECO:0000313" key="4">
    <source>
        <dbReference type="EMBL" id="KAG3228544.1"/>
    </source>
</evidence>
<evidence type="ECO:0000313" key="1">
    <source>
        <dbReference type="EMBL" id="KAG2866806.1"/>
    </source>
</evidence>
<evidence type="ECO:0000313" key="2">
    <source>
        <dbReference type="EMBL" id="KAG2941468.1"/>
    </source>
</evidence>
<dbReference type="Proteomes" id="UP000251314">
    <property type="component" value="Unassembled WGS sequence"/>
</dbReference>
<dbReference type="Proteomes" id="UP000735874">
    <property type="component" value="Unassembled WGS sequence"/>
</dbReference>
<dbReference type="VEuPathDB" id="FungiDB:PC110_g2886"/>
<dbReference type="EMBL" id="RCMI01000026">
    <property type="protein sequence ID" value="KAG2941468.1"/>
    <property type="molecule type" value="Genomic_DNA"/>
</dbReference>
<dbReference type="Proteomes" id="UP000736787">
    <property type="component" value="Unassembled WGS sequence"/>
</dbReference>
<gene>
    <name evidence="5" type="ORF">PC110_g2886</name>
    <name evidence="1" type="ORF">PC113_g2459</name>
    <name evidence="2" type="ORF">PC115_g1893</name>
    <name evidence="3" type="ORF">PC117_g3131</name>
    <name evidence="4" type="ORF">PC129_g922</name>
</gene>
<dbReference type="EMBL" id="RCMK01000044">
    <property type="protein sequence ID" value="KAG2952005.1"/>
    <property type="molecule type" value="Genomic_DNA"/>
</dbReference>
<dbReference type="EMBL" id="RCMV01000014">
    <property type="protein sequence ID" value="KAG3228544.1"/>
    <property type="molecule type" value="Genomic_DNA"/>
</dbReference>
<protein>
    <submittedName>
        <fullName evidence="5">Uncharacterized protein</fullName>
    </submittedName>
</protein>
<sequence>MHTSSQFSHYSASSNQDSPLTSCLYPGLFDRSRLIAHCEREVRFSAPSSVWARSPQVDHFSTPVARTRFLVTVFSDGCYHLSAEISVPRRLQPP</sequence>
<evidence type="ECO:0000313" key="3">
    <source>
        <dbReference type="EMBL" id="KAG2952005.1"/>
    </source>
</evidence>
<reference evidence="5 6" key="1">
    <citation type="submission" date="2018-01" db="EMBL/GenBank/DDBJ databases">
        <title>Draft genome of the strawberry crown rot pathogen Phytophthora cactorum.</title>
        <authorList>
            <person name="Armitage A.D."/>
            <person name="Lysoe E."/>
            <person name="Nellist C.F."/>
            <person name="Harrison R.J."/>
            <person name="Brurberg M.B."/>
        </authorList>
    </citation>
    <scope>NUCLEOTIDE SEQUENCE [LARGE SCALE GENOMIC DNA]</scope>
    <source>
        <strain evidence="5 6">10300</strain>
    </source>
</reference>
<evidence type="ECO:0000313" key="6">
    <source>
        <dbReference type="Proteomes" id="UP000251314"/>
    </source>
</evidence>
<dbReference type="AlphaFoldDB" id="A0A329SWT3"/>
<accession>A0A329SWT3</accession>
<evidence type="ECO:0000313" key="5">
    <source>
        <dbReference type="EMBL" id="RAW40921.1"/>
    </source>
</evidence>
<name>A0A329SWT3_9STRA</name>
<dbReference type="Proteomes" id="UP000760860">
    <property type="component" value="Unassembled WGS sequence"/>
</dbReference>
<comment type="caution">
    <text evidence="5">The sequence shown here is derived from an EMBL/GenBank/DDBJ whole genome shotgun (WGS) entry which is preliminary data.</text>
</comment>